<proteinExistence type="predicted"/>
<feature type="compositionally biased region" description="Polar residues" evidence="7">
    <location>
        <begin position="241"/>
        <end position="261"/>
    </location>
</feature>
<sequence length="578" mass="64875">MDTSGLLLTGADKPYQCNVCFKRFTQKAHLTTHRRTHTGEKPYACHICQKRFAQSSHLNSHKRTHTGEKPYYCVICSLGFCRKQRLEQHLRDVHNEQQTPLSNLSSSEFPSMEGFSSANFTELKSDSVSQVNPVAASHRRKPNVVNRFSIEDLSSVGSSDNAEDGTDKIGKISQLGSPDTDMIALPPDCVNFSEPSSCSESKPKKSRKKSIKQEKGDDKEMNFTEGHQDSGDEADVGDGASVTSESNMSGSEISLSSSPQKTQLFSAMSKNSKLMARYNSLCNKPSSTLLSPSSIGTNSRICLVNFTNEDLFTHMMSRDDVYKCEYCCVIFQDAAMYHLHRSMHDKMDIRCCNMCGKLASDKYDFIAHYLSQNDLTNEMDKVWNDPEVVNLCNDGGCVAIKMAANSNDCAHFSQICILYRLTLFWDYPRTDPVVVVPSTYFIGVNGAPIEVTAGHKDTPDFIQVLKNVLKLHNDLGTAQSNLPTGGAQPGPSTEPKANTEDKPPLEERVQKVKEKLEQKKAEKERLEKEKEKEEEAERRKLGRDLQKLKEFQKEREMKETRFEQISTLPFCSAPDKTM</sequence>
<dbReference type="AlphaFoldDB" id="K1PVI0"/>
<evidence type="ECO:0000256" key="7">
    <source>
        <dbReference type="SAM" id="MobiDB-lite"/>
    </source>
</evidence>
<feature type="domain" description="C2H2-type" evidence="8">
    <location>
        <begin position="15"/>
        <end position="42"/>
    </location>
</feature>
<reference evidence="9" key="1">
    <citation type="journal article" date="2012" name="Nature">
        <title>The oyster genome reveals stress adaptation and complexity of shell formation.</title>
        <authorList>
            <person name="Zhang G."/>
            <person name="Fang X."/>
            <person name="Guo X."/>
            <person name="Li L."/>
            <person name="Luo R."/>
            <person name="Xu F."/>
            <person name="Yang P."/>
            <person name="Zhang L."/>
            <person name="Wang X."/>
            <person name="Qi H."/>
            <person name="Xiong Z."/>
            <person name="Que H."/>
            <person name="Xie Y."/>
            <person name="Holland P.W."/>
            <person name="Paps J."/>
            <person name="Zhu Y."/>
            <person name="Wu F."/>
            <person name="Chen Y."/>
            <person name="Wang J."/>
            <person name="Peng C."/>
            <person name="Meng J."/>
            <person name="Yang L."/>
            <person name="Liu J."/>
            <person name="Wen B."/>
            <person name="Zhang N."/>
            <person name="Huang Z."/>
            <person name="Zhu Q."/>
            <person name="Feng Y."/>
            <person name="Mount A."/>
            <person name="Hedgecock D."/>
            <person name="Xu Z."/>
            <person name="Liu Y."/>
            <person name="Domazet-Loso T."/>
            <person name="Du Y."/>
            <person name="Sun X."/>
            <person name="Zhang S."/>
            <person name="Liu B."/>
            <person name="Cheng P."/>
            <person name="Jiang X."/>
            <person name="Li J."/>
            <person name="Fan D."/>
            <person name="Wang W."/>
            <person name="Fu W."/>
            <person name="Wang T."/>
            <person name="Wang B."/>
            <person name="Zhang J."/>
            <person name="Peng Z."/>
            <person name="Li Y."/>
            <person name="Li N."/>
            <person name="Wang J."/>
            <person name="Chen M."/>
            <person name="He Y."/>
            <person name="Tan F."/>
            <person name="Song X."/>
            <person name="Zheng Q."/>
            <person name="Huang R."/>
            <person name="Yang H."/>
            <person name="Du X."/>
            <person name="Chen L."/>
            <person name="Yang M."/>
            <person name="Gaffney P.M."/>
            <person name="Wang S."/>
            <person name="Luo L."/>
            <person name="She Z."/>
            <person name="Ming Y."/>
            <person name="Huang W."/>
            <person name="Zhang S."/>
            <person name="Huang B."/>
            <person name="Zhang Y."/>
            <person name="Qu T."/>
            <person name="Ni P."/>
            <person name="Miao G."/>
            <person name="Wang J."/>
            <person name="Wang Q."/>
            <person name="Steinberg C.E."/>
            <person name="Wang H."/>
            <person name="Li N."/>
            <person name="Qian L."/>
            <person name="Zhang G."/>
            <person name="Li Y."/>
            <person name="Yang H."/>
            <person name="Liu X."/>
            <person name="Wang J."/>
            <person name="Yin Y."/>
            <person name="Wang J."/>
        </authorList>
    </citation>
    <scope>NUCLEOTIDE SEQUENCE [LARGE SCALE GENOMIC DNA]</scope>
    <source>
        <strain evidence="9">05x7-T-G4-1.051#20</strain>
    </source>
</reference>
<feature type="compositionally biased region" description="Basic and acidic residues" evidence="7">
    <location>
        <begin position="497"/>
        <end position="541"/>
    </location>
</feature>
<feature type="compositionally biased region" description="Basic and acidic residues" evidence="7">
    <location>
        <begin position="211"/>
        <end position="230"/>
    </location>
</feature>
<dbReference type="GO" id="GO:0010468">
    <property type="term" value="P:regulation of gene expression"/>
    <property type="evidence" value="ECO:0007669"/>
    <property type="project" value="TreeGrafter"/>
</dbReference>
<dbReference type="HOGENOM" id="CLU_471938_0_0_1"/>
<feature type="region of interest" description="Disordered" evidence="7">
    <location>
        <begin position="476"/>
        <end position="541"/>
    </location>
</feature>
<dbReference type="SMART" id="SM00355">
    <property type="entry name" value="ZnF_C2H2"/>
    <property type="match status" value="4"/>
</dbReference>
<dbReference type="GO" id="GO:0008270">
    <property type="term" value="F:zinc ion binding"/>
    <property type="evidence" value="ECO:0007669"/>
    <property type="project" value="UniProtKB-KW"/>
</dbReference>
<dbReference type="PROSITE" id="PS50157">
    <property type="entry name" value="ZINC_FINGER_C2H2_2"/>
    <property type="match status" value="3"/>
</dbReference>
<evidence type="ECO:0000259" key="8">
    <source>
        <dbReference type="PROSITE" id="PS50157"/>
    </source>
</evidence>
<organism evidence="9">
    <name type="scientific">Magallana gigas</name>
    <name type="common">Pacific oyster</name>
    <name type="synonym">Crassostrea gigas</name>
    <dbReference type="NCBI Taxonomy" id="29159"/>
    <lineage>
        <taxon>Eukaryota</taxon>
        <taxon>Metazoa</taxon>
        <taxon>Spiralia</taxon>
        <taxon>Lophotrochozoa</taxon>
        <taxon>Mollusca</taxon>
        <taxon>Bivalvia</taxon>
        <taxon>Autobranchia</taxon>
        <taxon>Pteriomorphia</taxon>
        <taxon>Ostreida</taxon>
        <taxon>Ostreoidea</taxon>
        <taxon>Ostreidae</taxon>
        <taxon>Magallana</taxon>
    </lineage>
</organism>
<dbReference type="InterPro" id="IPR036236">
    <property type="entry name" value="Znf_C2H2_sf"/>
</dbReference>
<feature type="domain" description="C2H2-type" evidence="8">
    <location>
        <begin position="43"/>
        <end position="70"/>
    </location>
</feature>
<feature type="domain" description="C2H2-type" evidence="8">
    <location>
        <begin position="71"/>
        <end position="99"/>
    </location>
</feature>
<dbReference type="InParanoid" id="K1PVI0"/>
<evidence type="ECO:0000313" key="9">
    <source>
        <dbReference type="EMBL" id="EKC22969.1"/>
    </source>
</evidence>
<dbReference type="FunFam" id="3.30.160.60:FF:001498">
    <property type="entry name" value="Zinc finger protein 404"/>
    <property type="match status" value="1"/>
</dbReference>
<gene>
    <name evidence="9" type="ORF">CGI_10001056</name>
</gene>
<dbReference type="FunFam" id="3.30.160.60:FF:000557">
    <property type="entry name" value="zinc finger and SCAN domain-containing protein 29"/>
    <property type="match status" value="1"/>
</dbReference>
<evidence type="ECO:0000256" key="6">
    <source>
        <dbReference type="ARBA" id="ARBA00023242"/>
    </source>
</evidence>
<protein>
    <recommendedName>
        <fullName evidence="8">C2H2-type domain-containing protein</fullName>
    </recommendedName>
</protein>
<dbReference type="Pfam" id="PF00096">
    <property type="entry name" value="zf-C2H2"/>
    <property type="match status" value="2"/>
</dbReference>
<evidence type="ECO:0000256" key="3">
    <source>
        <dbReference type="ARBA" id="ARBA00022737"/>
    </source>
</evidence>
<dbReference type="InterPro" id="IPR013087">
    <property type="entry name" value="Znf_C2H2_type"/>
</dbReference>
<evidence type="ECO:0000256" key="5">
    <source>
        <dbReference type="ARBA" id="ARBA00022833"/>
    </source>
</evidence>
<dbReference type="PANTHER" id="PTHR16515:SF49">
    <property type="entry name" value="GASTRULA ZINC FINGER PROTEIN XLCGF49.1-LIKE-RELATED"/>
    <property type="match status" value="1"/>
</dbReference>
<name>K1PVI0_MAGGI</name>
<keyword evidence="4" id="KW-0863">Zinc-finger</keyword>
<feature type="region of interest" description="Disordered" evidence="7">
    <location>
        <begin position="154"/>
        <end position="261"/>
    </location>
</feature>
<evidence type="ECO:0000256" key="4">
    <source>
        <dbReference type="ARBA" id="ARBA00022771"/>
    </source>
</evidence>
<dbReference type="Gene3D" id="3.30.160.60">
    <property type="entry name" value="Classic Zinc Finger"/>
    <property type="match status" value="3"/>
</dbReference>
<keyword evidence="3" id="KW-0677">Repeat</keyword>
<evidence type="ECO:0000256" key="1">
    <source>
        <dbReference type="ARBA" id="ARBA00004123"/>
    </source>
</evidence>
<keyword evidence="6" id="KW-0539">Nucleus</keyword>
<comment type="subcellular location">
    <subcellularLocation>
        <location evidence="1">Nucleus</location>
    </subcellularLocation>
</comment>
<dbReference type="SUPFAM" id="SSF57667">
    <property type="entry name" value="beta-beta-alpha zinc fingers"/>
    <property type="match status" value="3"/>
</dbReference>
<dbReference type="InterPro" id="IPR050331">
    <property type="entry name" value="Zinc_finger"/>
</dbReference>
<keyword evidence="2" id="KW-0479">Metal-binding</keyword>
<keyword evidence="5" id="KW-0862">Zinc</keyword>
<dbReference type="PANTHER" id="PTHR16515">
    <property type="entry name" value="PR DOMAIN ZINC FINGER PROTEIN"/>
    <property type="match status" value="1"/>
</dbReference>
<evidence type="ECO:0000256" key="2">
    <source>
        <dbReference type="ARBA" id="ARBA00022723"/>
    </source>
</evidence>
<dbReference type="EMBL" id="JH817171">
    <property type="protein sequence ID" value="EKC22969.1"/>
    <property type="molecule type" value="Genomic_DNA"/>
</dbReference>
<dbReference type="PROSITE" id="PS00028">
    <property type="entry name" value="ZINC_FINGER_C2H2_1"/>
    <property type="match status" value="4"/>
</dbReference>
<accession>K1PVI0</accession>
<dbReference type="GO" id="GO:0005634">
    <property type="term" value="C:nucleus"/>
    <property type="evidence" value="ECO:0007669"/>
    <property type="project" value="UniProtKB-SubCell"/>
</dbReference>